<evidence type="ECO:0000256" key="5">
    <source>
        <dbReference type="ARBA" id="ARBA00023274"/>
    </source>
</evidence>
<dbReference type="InterPro" id="IPR036823">
    <property type="entry name" value="Ribosomal_uS7_dom_sf"/>
</dbReference>
<dbReference type="GO" id="GO:0000049">
    <property type="term" value="F:tRNA binding"/>
    <property type="evidence" value="ECO:0007669"/>
    <property type="project" value="UniProtKB-UniRule"/>
</dbReference>
<evidence type="ECO:0000313" key="10">
    <source>
        <dbReference type="Proteomes" id="UP000231252"/>
    </source>
</evidence>
<evidence type="ECO:0000256" key="3">
    <source>
        <dbReference type="ARBA" id="ARBA00022884"/>
    </source>
</evidence>
<dbReference type="HAMAP" id="MF_00480_B">
    <property type="entry name" value="Ribosomal_uS7_B"/>
    <property type="match status" value="1"/>
</dbReference>
<name>A0A2H0XBS6_UNCKA</name>
<comment type="caution">
    <text evidence="9">The sequence shown here is derived from an EMBL/GenBank/DDBJ whole genome shotgun (WGS) entry which is preliminary data.</text>
</comment>
<dbReference type="Proteomes" id="UP000231252">
    <property type="component" value="Unassembled WGS sequence"/>
</dbReference>
<gene>
    <name evidence="6" type="primary">rpsG</name>
    <name evidence="9" type="ORF">COT50_03005</name>
</gene>
<dbReference type="FunFam" id="1.10.455.10:FF:000001">
    <property type="entry name" value="30S ribosomal protein S7"/>
    <property type="match status" value="1"/>
</dbReference>
<evidence type="ECO:0000256" key="7">
    <source>
        <dbReference type="RuleBase" id="RU003619"/>
    </source>
</evidence>
<dbReference type="NCBIfam" id="TIGR01029">
    <property type="entry name" value="rpsG_bact"/>
    <property type="match status" value="1"/>
</dbReference>
<dbReference type="GO" id="GO:0006412">
    <property type="term" value="P:translation"/>
    <property type="evidence" value="ECO:0007669"/>
    <property type="project" value="UniProtKB-UniRule"/>
</dbReference>
<dbReference type="CDD" id="cd14869">
    <property type="entry name" value="uS7_Bacteria"/>
    <property type="match status" value="1"/>
</dbReference>
<evidence type="ECO:0000259" key="8">
    <source>
        <dbReference type="Pfam" id="PF00177"/>
    </source>
</evidence>
<dbReference type="SUPFAM" id="SSF47973">
    <property type="entry name" value="Ribosomal protein S7"/>
    <property type="match status" value="1"/>
</dbReference>
<dbReference type="InterPro" id="IPR020606">
    <property type="entry name" value="Ribosomal_uS7_CS"/>
</dbReference>
<dbReference type="EMBL" id="PEYU01000065">
    <property type="protein sequence ID" value="PIS22265.1"/>
    <property type="molecule type" value="Genomic_DNA"/>
</dbReference>
<dbReference type="GO" id="GO:0015935">
    <property type="term" value="C:small ribosomal subunit"/>
    <property type="evidence" value="ECO:0007669"/>
    <property type="project" value="InterPro"/>
</dbReference>
<dbReference type="GO" id="GO:0003735">
    <property type="term" value="F:structural constituent of ribosome"/>
    <property type="evidence" value="ECO:0007669"/>
    <property type="project" value="InterPro"/>
</dbReference>
<dbReference type="Gene3D" id="1.10.455.10">
    <property type="entry name" value="Ribosomal protein S7 domain"/>
    <property type="match status" value="1"/>
</dbReference>
<dbReference type="PROSITE" id="PS00052">
    <property type="entry name" value="RIBOSOMAL_S7"/>
    <property type="match status" value="1"/>
</dbReference>
<feature type="domain" description="Small ribosomal subunit protein uS7" evidence="8">
    <location>
        <begin position="6"/>
        <end position="147"/>
    </location>
</feature>
<proteinExistence type="inferred from homology"/>
<evidence type="ECO:0000256" key="4">
    <source>
        <dbReference type="ARBA" id="ARBA00022980"/>
    </source>
</evidence>
<organism evidence="9 10">
    <name type="scientific">candidate division WWE3 bacterium CG08_land_8_20_14_0_20_41_10</name>
    <dbReference type="NCBI Taxonomy" id="1975085"/>
    <lineage>
        <taxon>Bacteria</taxon>
        <taxon>Katanobacteria</taxon>
    </lineage>
</organism>
<evidence type="ECO:0000256" key="6">
    <source>
        <dbReference type="HAMAP-Rule" id="MF_00480"/>
    </source>
</evidence>
<evidence type="ECO:0000313" key="9">
    <source>
        <dbReference type="EMBL" id="PIS22265.1"/>
    </source>
</evidence>
<accession>A0A2H0XBS6</accession>
<keyword evidence="6" id="KW-0820">tRNA-binding</keyword>
<dbReference type="InterPro" id="IPR005717">
    <property type="entry name" value="Ribosomal_uS7_bac/org-type"/>
</dbReference>
<sequence>MRSGPVKKVIKPGDSLFKSKLVARVISHVMRNGKKSVAEGVVYGALAKLNEDKKVALDMFENAIKNLMPKLEVRSRRVGGATYQVPQPVRYERSQALAVRWLIGAARKKKGKPMEEKLAEELKNAHQGIGDAIKKRDDVHKMAEANKAFSHFKF</sequence>
<keyword evidence="5 6" id="KW-0687">Ribonucleoprotein</keyword>
<keyword evidence="3 6" id="KW-0694">RNA-binding</keyword>
<keyword evidence="2 6" id="KW-0699">rRNA-binding</keyword>
<dbReference type="InterPro" id="IPR000235">
    <property type="entry name" value="Ribosomal_uS7"/>
</dbReference>
<evidence type="ECO:0000256" key="1">
    <source>
        <dbReference type="ARBA" id="ARBA00007151"/>
    </source>
</evidence>
<comment type="similarity">
    <text evidence="1 6 7">Belongs to the universal ribosomal protein uS7 family.</text>
</comment>
<comment type="subunit">
    <text evidence="6">Part of the 30S ribosomal subunit. Contacts proteins S9 and S11.</text>
</comment>
<keyword evidence="4 6" id="KW-0689">Ribosomal protein</keyword>
<reference evidence="10" key="1">
    <citation type="submission" date="2017-09" db="EMBL/GenBank/DDBJ databases">
        <title>Depth-based differentiation of microbial function through sediment-hosted aquifers and enrichment of novel symbionts in the deep terrestrial subsurface.</title>
        <authorList>
            <person name="Probst A.J."/>
            <person name="Ladd B."/>
            <person name="Jarett J.K."/>
            <person name="Geller-Mcgrath D.E."/>
            <person name="Sieber C.M.K."/>
            <person name="Emerson J.B."/>
            <person name="Anantharaman K."/>
            <person name="Thomas B.C."/>
            <person name="Malmstrom R."/>
            <person name="Stieglmeier M."/>
            <person name="Klingl A."/>
            <person name="Woyke T."/>
            <person name="Ryan C.M."/>
            <person name="Banfield J.F."/>
        </authorList>
    </citation>
    <scope>NUCLEOTIDE SEQUENCE [LARGE SCALE GENOMIC DNA]</scope>
</reference>
<dbReference type="InterPro" id="IPR023798">
    <property type="entry name" value="Ribosomal_uS7_dom"/>
</dbReference>
<dbReference type="GO" id="GO:0019843">
    <property type="term" value="F:rRNA binding"/>
    <property type="evidence" value="ECO:0007669"/>
    <property type="project" value="UniProtKB-UniRule"/>
</dbReference>
<dbReference type="PIRSF" id="PIRSF002122">
    <property type="entry name" value="RPS7p_RPS7a_RPS5e_RPS7o"/>
    <property type="match status" value="1"/>
</dbReference>
<evidence type="ECO:0000256" key="2">
    <source>
        <dbReference type="ARBA" id="ARBA00022730"/>
    </source>
</evidence>
<dbReference type="AlphaFoldDB" id="A0A2H0XBS6"/>
<dbReference type="Pfam" id="PF00177">
    <property type="entry name" value="Ribosomal_S7"/>
    <property type="match status" value="1"/>
</dbReference>
<protein>
    <recommendedName>
        <fullName evidence="6">Small ribosomal subunit protein uS7</fullName>
    </recommendedName>
</protein>
<comment type="function">
    <text evidence="6">One of the primary rRNA binding proteins, it binds directly to 16S rRNA where it nucleates assembly of the head domain of the 30S subunit. Is located at the subunit interface close to the decoding center, probably blocks exit of the E-site tRNA.</text>
</comment>
<dbReference type="PANTHER" id="PTHR11205">
    <property type="entry name" value="RIBOSOMAL PROTEIN S7"/>
    <property type="match status" value="1"/>
</dbReference>